<evidence type="ECO:0000259" key="1">
    <source>
        <dbReference type="PROSITE" id="PS50179"/>
    </source>
</evidence>
<name>A0A8C9U191_SCLFO</name>
<reference evidence="2" key="2">
    <citation type="submission" date="2025-08" db="UniProtKB">
        <authorList>
            <consortium name="Ensembl"/>
        </authorList>
    </citation>
    <scope>IDENTIFICATION</scope>
</reference>
<organism evidence="2 3">
    <name type="scientific">Scleropages formosus</name>
    <name type="common">Asian bonytongue</name>
    <name type="synonym">Osteoglossum formosum</name>
    <dbReference type="NCBI Taxonomy" id="113540"/>
    <lineage>
        <taxon>Eukaryota</taxon>
        <taxon>Metazoa</taxon>
        <taxon>Chordata</taxon>
        <taxon>Craniata</taxon>
        <taxon>Vertebrata</taxon>
        <taxon>Euteleostomi</taxon>
        <taxon>Actinopterygii</taxon>
        <taxon>Neopterygii</taxon>
        <taxon>Teleostei</taxon>
        <taxon>Osteoglossocephala</taxon>
        <taxon>Osteoglossomorpha</taxon>
        <taxon>Osteoglossiformes</taxon>
        <taxon>Osteoglossidae</taxon>
        <taxon>Scleropages</taxon>
    </lineage>
</organism>
<dbReference type="Proteomes" id="UP000694397">
    <property type="component" value="Chromosome 20"/>
</dbReference>
<dbReference type="InterPro" id="IPR002014">
    <property type="entry name" value="VHS_dom"/>
</dbReference>
<reference evidence="2" key="3">
    <citation type="submission" date="2025-09" db="UniProtKB">
        <authorList>
            <consortium name="Ensembl"/>
        </authorList>
    </citation>
    <scope>IDENTIFICATION</scope>
</reference>
<dbReference type="GeneTree" id="ENSGT00940000157333"/>
<dbReference type="GO" id="GO:0043130">
    <property type="term" value="F:ubiquitin binding"/>
    <property type="evidence" value="ECO:0007669"/>
    <property type="project" value="InterPro"/>
</dbReference>
<dbReference type="PANTHER" id="PTHR45905">
    <property type="entry name" value="GOLGI-LOCALIZED, GAMMA-ADAPTIN EAR CONTAINING, ARF BINDING PROTEIN"/>
    <property type="match status" value="1"/>
</dbReference>
<dbReference type="GO" id="GO:0006893">
    <property type="term" value="P:Golgi to plasma membrane transport"/>
    <property type="evidence" value="ECO:0007669"/>
    <property type="project" value="TreeGrafter"/>
</dbReference>
<dbReference type="GO" id="GO:0006886">
    <property type="term" value="P:intracellular protein transport"/>
    <property type="evidence" value="ECO:0007669"/>
    <property type="project" value="InterPro"/>
</dbReference>
<reference evidence="2 3" key="1">
    <citation type="submission" date="2019-04" db="EMBL/GenBank/DDBJ databases">
        <authorList>
            <consortium name="Wellcome Sanger Institute Data Sharing"/>
        </authorList>
    </citation>
    <scope>NUCLEOTIDE SEQUENCE [LARGE SCALE GENOMIC DNA]</scope>
</reference>
<accession>A0A8C9U191</accession>
<evidence type="ECO:0000313" key="3">
    <source>
        <dbReference type="Proteomes" id="UP000694397"/>
    </source>
</evidence>
<dbReference type="InterPro" id="IPR008942">
    <property type="entry name" value="ENTH_VHS"/>
</dbReference>
<evidence type="ECO:0000313" key="2">
    <source>
        <dbReference type="Ensembl" id="ENSSFOP00015058957.1"/>
    </source>
</evidence>
<protein>
    <submittedName>
        <fullName evidence="2">Golgi associated, gamma adaptin ear containing, ARF binding protein 3a</fullName>
    </submittedName>
</protein>
<dbReference type="GO" id="GO:0034394">
    <property type="term" value="P:protein localization to cell surface"/>
    <property type="evidence" value="ECO:0007669"/>
    <property type="project" value="TreeGrafter"/>
</dbReference>
<dbReference type="AlphaFoldDB" id="A0A8C9U191"/>
<dbReference type="Ensembl" id="ENSSFOT00015057875.1">
    <property type="protein sequence ID" value="ENSSFOP00015058957.1"/>
    <property type="gene ID" value="ENSSFOG00015006800.2"/>
</dbReference>
<dbReference type="InterPro" id="IPR027422">
    <property type="entry name" value="GGA1-3"/>
</dbReference>
<sequence length="126" mass="14588">NPLYKATNPSNRNEDWEYIIGFCDQINKELEGPQIAVRLLAHKIQSPQEWEAIQALTVLEACMKNCGRRFHNEVGKFRFLNELIKVVSPKVRGKPWNSHHNVLCVCVSVLSYRSEHCSRVWLSLPD</sequence>
<feature type="domain" description="VHS" evidence="1">
    <location>
        <begin position="6"/>
        <end position="90"/>
    </location>
</feature>
<dbReference type="Gene3D" id="1.25.40.90">
    <property type="match status" value="1"/>
</dbReference>
<dbReference type="GO" id="GO:0031267">
    <property type="term" value="F:small GTPase binding"/>
    <property type="evidence" value="ECO:0007669"/>
    <property type="project" value="InterPro"/>
</dbReference>
<dbReference type="GO" id="GO:0005802">
    <property type="term" value="C:trans-Golgi network"/>
    <property type="evidence" value="ECO:0007669"/>
    <property type="project" value="InterPro"/>
</dbReference>
<dbReference type="Pfam" id="PF00790">
    <property type="entry name" value="VHS"/>
    <property type="match status" value="1"/>
</dbReference>
<dbReference type="SMART" id="SM00288">
    <property type="entry name" value="VHS"/>
    <property type="match status" value="1"/>
</dbReference>
<dbReference type="SUPFAM" id="SSF48464">
    <property type="entry name" value="ENTH/VHS domain"/>
    <property type="match status" value="1"/>
</dbReference>
<keyword evidence="3" id="KW-1185">Reference proteome</keyword>
<gene>
    <name evidence="2" type="primary">GGA3</name>
    <name evidence="2" type="synonym">gga3a</name>
</gene>
<dbReference type="GO" id="GO:0035091">
    <property type="term" value="F:phosphatidylinositol binding"/>
    <property type="evidence" value="ECO:0007669"/>
    <property type="project" value="InterPro"/>
</dbReference>
<dbReference type="PANTHER" id="PTHR45905:SF3">
    <property type="entry name" value="ADP-RIBOSYLATION FACTOR-BINDING PROTEIN GGA3"/>
    <property type="match status" value="1"/>
</dbReference>
<dbReference type="PROSITE" id="PS50179">
    <property type="entry name" value="VHS"/>
    <property type="match status" value="1"/>
</dbReference>
<proteinExistence type="predicted"/>